<dbReference type="PANTHER" id="PTHR34139">
    <property type="entry name" value="UPF0331 PROTEIN MJ0127"/>
    <property type="match status" value="1"/>
</dbReference>
<dbReference type="InterPro" id="IPR008201">
    <property type="entry name" value="HepT-like"/>
</dbReference>
<keyword evidence="8" id="KW-1185">Reference proteome</keyword>
<dbReference type="PANTHER" id="PTHR34139:SF1">
    <property type="entry name" value="RNASE MJ1380-RELATED"/>
    <property type="match status" value="1"/>
</dbReference>
<evidence type="ECO:0000256" key="3">
    <source>
        <dbReference type="ARBA" id="ARBA00022722"/>
    </source>
</evidence>
<keyword evidence="3" id="KW-0540">Nuclease</keyword>
<accession>A0ABT4L267</accession>
<dbReference type="Gene3D" id="1.20.120.580">
    <property type="entry name" value="bsu32300-like"/>
    <property type="match status" value="1"/>
</dbReference>
<keyword evidence="5" id="KW-0378">Hydrolase</keyword>
<keyword evidence="2" id="KW-1277">Toxin-antitoxin system</keyword>
<comment type="caution">
    <text evidence="7">The sequence shown here is derived from an EMBL/GenBank/DDBJ whole genome shotgun (WGS) entry which is preliminary data.</text>
</comment>
<sequence>MDNSIKKFLLDILIAIETIEAYIGDQKIYNDYQVNNLLKDAVERNLITIGEAVNNLLKVEASIQIGNARKIVDTRNRLTHGYDDIDDSQIWAIIINHLPKLKLDITDLLKK</sequence>
<dbReference type="InterPro" id="IPR037038">
    <property type="entry name" value="HepT-like_sf"/>
</dbReference>
<evidence type="ECO:0000313" key="7">
    <source>
        <dbReference type="EMBL" id="MCZ4225276.1"/>
    </source>
</evidence>
<name>A0ABT4L267_9SPHI</name>
<dbReference type="InterPro" id="IPR051813">
    <property type="entry name" value="HepT_RNase_toxin"/>
</dbReference>
<dbReference type="EMBL" id="JAPWGL010000006">
    <property type="protein sequence ID" value="MCZ4225276.1"/>
    <property type="molecule type" value="Genomic_DNA"/>
</dbReference>
<keyword evidence="1" id="KW-0597">Phosphoprotein</keyword>
<evidence type="ECO:0000256" key="1">
    <source>
        <dbReference type="ARBA" id="ARBA00022553"/>
    </source>
</evidence>
<dbReference type="Pfam" id="PF01934">
    <property type="entry name" value="HepT-like"/>
    <property type="match status" value="1"/>
</dbReference>
<evidence type="ECO:0000313" key="8">
    <source>
        <dbReference type="Proteomes" id="UP001144341"/>
    </source>
</evidence>
<gene>
    <name evidence="7" type="ORF">O0931_18320</name>
</gene>
<comment type="similarity">
    <text evidence="6">Belongs to the HepT RNase toxin family.</text>
</comment>
<proteinExistence type="inferred from homology"/>
<evidence type="ECO:0000256" key="2">
    <source>
        <dbReference type="ARBA" id="ARBA00022649"/>
    </source>
</evidence>
<keyword evidence="4" id="KW-0547">Nucleotide-binding</keyword>
<dbReference type="RefSeq" id="WP_269416933.1">
    <property type="nucleotide sequence ID" value="NZ_JAPWGL010000006.1"/>
</dbReference>
<organism evidence="7 8">
    <name type="scientific">Pedobacter rhodius</name>
    <dbReference type="NCBI Taxonomy" id="3004098"/>
    <lineage>
        <taxon>Bacteria</taxon>
        <taxon>Pseudomonadati</taxon>
        <taxon>Bacteroidota</taxon>
        <taxon>Sphingobacteriia</taxon>
        <taxon>Sphingobacteriales</taxon>
        <taxon>Sphingobacteriaceae</taxon>
        <taxon>Pedobacter</taxon>
    </lineage>
</organism>
<evidence type="ECO:0000256" key="4">
    <source>
        <dbReference type="ARBA" id="ARBA00022741"/>
    </source>
</evidence>
<reference evidence="7" key="1">
    <citation type="submission" date="2022-12" db="EMBL/GenBank/DDBJ databases">
        <title>Genome sequence of SJ11.</title>
        <authorList>
            <person name="Woo H."/>
        </authorList>
    </citation>
    <scope>NUCLEOTIDE SEQUENCE</scope>
    <source>
        <strain evidence="7">SJ11</strain>
    </source>
</reference>
<evidence type="ECO:0000256" key="6">
    <source>
        <dbReference type="ARBA" id="ARBA00024207"/>
    </source>
</evidence>
<evidence type="ECO:0000256" key="5">
    <source>
        <dbReference type="ARBA" id="ARBA00022801"/>
    </source>
</evidence>
<dbReference type="Proteomes" id="UP001144341">
    <property type="component" value="Unassembled WGS sequence"/>
</dbReference>
<protein>
    <submittedName>
        <fullName evidence="7">DUF86 domain-containing protein</fullName>
    </submittedName>
</protein>